<evidence type="ECO:0000313" key="1">
    <source>
        <dbReference type="EMBL" id="MAA13053.1"/>
    </source>
</evidence>
<dbReference type="AlphaFoldDB" id="A0A224YFS8"/>
<organism evidence="1">
    <name type="scientific">Rhipicephalus zambeziensis</name>
    <dbReference type="NCBI Taxonomy" id="60191"/>
    <lineage>
        <taxon>Eukaryota</taxon>
        <taxon>Metazoa</taxon>
        <taxon>Ecdysozoa</taxon>
        <taxon>Arthropoda</taxon>
        <taxon>Chelicerata</taxon>
        <taxon>Arachnida</taxon>
        <taxon>Acari</taxon>
        <taxon>Parasitiformes</taxon>
        <taxon>Ixodida</taxon>
        <taxon>Ixodoidea</taxon>
        <taxon>Ixodidae</taxon>
        <taxon>Rhipicephalinae</taxon>
        <taxon>Rhipicephalus</taxon>
        <taxon>Rhipicephalus</taxon>
    </lineage>
</organism>
<dbReference type="EMBL" id="GFPF01001907">
    <property type="protein sequence ID" value="MAA13053.1"/>
    <property type="molecule type" value="Transcribed_RNA"/>
</dbReference>
<proteinExistence type="predicted"/>
<sequence>MKSCSPSAILFFFFILLCFFWVVEYVVIGSDVVLPAFVVELLSALERDHADAYFLVEAADVVPQDFCHLDAVQDLEMQGLLLDSPFRCKTYHQLFLFTQSSSPPYTFPWFLRSTFGSAFTYMTSGCTCTG</sequence>
<reference evidence="1" key="1">
    <citation type="journal article" date="2017" name="Parasit. Vectors">
        <title>Sialotranscriptomics of Rhipicephalus zambeziensis reveals intricate expression profiles of secretory proteins and suggests tight temporal transcriptional regulation during blood-feeding.</title>
        <authorList>
            <person name="de Castro M.H."/>
            <person name="de Klerk D."/>
            <person name="Pienaar R."/>
            <person name="Rees D.J.G."/>
            <person name="Mans B.J."/>
        </authorList>
    </citation>
    <scope>NUCLEOTIDE SEQUENCE</scope>
    <source>
        <tissue evidence="1">Salivary glands</tissue>
    </source>
</reference>
<name>A0A224YFS8_9ACAR</name>
<accession>A0A224YFS8</accession>
<protein>
    <submittedName>
        <fullName evidence="1">Uncharacterized protein</fullName>
    </submittedName>
</protein>